<dbReference type="Gene3D" id="1.20.1600.10">
    <property type="entry name" value="Outer membrane efflux proteins (OEP)"/>
    <property type="match status" value="1"/>
</dbReference>
<organism evidence="4 5">
    <name type="scientific">Castellaniella denitrificans</name>
    <dbReference type="NCBI Taxonomy" id="56119"/>
    <lineage>
        <taxon>Bacteria</taxon>
        <taxon>Pseudomonadati</taxon>
        <taxon>Pseudomonadota</taxon>
        <taxon>Betaproteobacteria</taxon>
        <taxon>Burkholderiales</taxon>
        <taxon>Alcaligenaceae</taxon>
        <taxon>Castellaniella</taxon>
    </lineage>
</organism>
<dbReference type="NCBIfam" id="TIGR01845">
    <property type="entry name" value="outer_NodT"/>
    <property type="match status" value="1"/>
</dbReference>
<evidence type="ECO:0000256" key="3">
    <source>
        <dbReference type="SAM" id="Coils"/>
    </source>
</evidence>
<dbReference type="SUPFAM" id="SSF56954">
    <property type="entry name" value="Outer membrane efflux proteins (OEP)"/>
    <property type="match status" value="1"/>
</dbReference>
<dbReference type="InterPro" id="IPR003423">
    <property type="entry name" value="OMP_efflux"/>
</dbReference>
<sequence length="481" mass="52275">MIERLSLAAVSGLLAALLAGCAIVPKYERPTVEVPGVFKEARLSAAERQRWKQAQPADDLARGRWWAIFRDQALDALQEQAMRANQDLKAAAARVKQARAMQRNARADRFPELTAGLSANRQRTANAAGDSVDTGVTTTLWRAQTGLSYEVDLFGRVASEIDAAGADTQRVQALYHSVRLALQADVAQTYFLIRRLDGETQLYDNTISLRQISLELVETRFHEGDISELDVARARSELASARAEALGVERQRAAAEHGLALLLGQPPANFSLPRQPLARISVAIPAGLPSSLLERRPDIAAAERALAAANARIGAARAALFPQLVLTGTFGFESSELDELLRWSSRSFLLGPLIGTALTLPIFDGGRRQAGVDRARARYEEDVALYRQSVLKAFDEVEDGLSALRLLGEQTEAQDTAVAAATHAAELSKNQYEAGSVSYLEVIDADRDVLRHRRTLVQLDGLRAQAAVQLIRAIGGGWDAS</sequence>
<keyword evidence="2" id="KW-0472">Membrane</keyword>
<dbReference type="Gene3D" id="2.20.200.10">
    <property type="entry name" value="Outer membrane efflux proteins (OEP)"/>
    <property type="match status" value="1"/>
</dbReference>
<name>A0ABT4M697_9BURK</name>
<evidence type="ECO:0000256" key="2">
    <source>
        <dbReference type="RuleBase" id="RU362097"/>
    </source>
</evidence>
<dbReference type="EMBL" id="JAPWHE010000011">
    <property type="protein sequence ID" value="MCZ4330848.1"/>
    <property type="molecule type" value="Genomic_DNA"/>
</dbReference>
<keyword evidence="2" id="KW-0449">Lipoprotein</keyword>
<evidence type="ECO:0000313" key="5">
    <source>
        <dbReference type="Proteomes" id="UP001068379"/>
    </source>
</evidence>
<evidence type="ECO:0000256" key="1">
    <source>
        <dbReference type="ARBA" id="ARBA00007613"/>
    </source>
</evidence>
<dbReference type="PANTHER" id="PTHR30203:SF33">
    <property type="entry name" value="BLR4455 PROTEIN"/>
    <property type="match status" value="1"/>
</dbReference>
<dbReference type="PANTHER" id="PTHR30203">
    <property type="entry name" value="OUTER MEMBRANE CATION EFFLUX PROTEIN"/>
    <property type="match status" value="1"/>
</dbReference>
<reference evidence="4" key="1">
    <citation type="submission" date="2022-12" db="EMBL/GenBank/DDBJ databases">
        <title>Bacterial isolates from different developmental stages of Nematostella vectensis.</title>
        <authorList>
            <person name="Fraune S."/>
        </authorList>
    </citation>
    <scope>NUCLEOTIDE SEQUENCE</scope>
    <source>
        <strain evidence="4">G21619-S1</strain>
    </source>
</reference>
<comment type="similarity">
    <text evidence="1 2">Belongs to the outer membrane factor (OMF) (TC 1.B.17) family.</text>
</comment>
<accession>A0ABT4M697</accession>
<dbReference type="InterPro" id="IPR010131">
    <property type="entry name" value="MdtP/NodT-like"/>
</dbReference>
<protein>
    <submittedName>
        <fullName evidence="4">Efflux transporter outer membrane subunit</fullName>
    </submittedName>
</protein>
<keyword evidence="2" id="KW-0812">Transmembrane</keyword>
<dbReference type="Proteomes" id="UP001068379">
    <property type="component" value="Unassembled WGS sequence"/>
</dbReference>
<keyword evidence="2" id="KW-0564">Palmitate</keyword>
<keyword evidence="2" id="KW-1134">Transmembrane beta strand</keyword>
<keyword evidence="5" id="KW-1185">Reference proteome</keyword>
<evidence type="ECO:0000313" key="4">
    <source>
        <dbReference type="EMBL" id="MCZ4330848.1"/>
    </source>
</evidence>
<keyword evidence="3" id="KW-0175">Coiled coil</keyword>
<dbReference type="PROSITE" id="PS51257">
    <property type="entry name" value="PROKAR_LIPOPROTEIN"/>
    <property type="match status" value="1"/>
</dbReference>
<comment type="caution">
    <text evidence="4">The sequence shown here is derived from an EMBL/GenBank/DDBJ whole genome shotgun (WGS) entry which is preliminary data.</text>
</comment>
<dbReference type="RefSeq" id="WP_269359798.1">
    <property type="nucleotide sequence ID" value="NZ_JAPWHE010000011.1"/>
</dbReference>
<proteinExistence type="inferred from homology"/>
<comment type="subcellular location">
    <subcellularLocation>
        <location evidence="2">Cell membrane</location>
        <topology evidence="2">Lipid-anchor</topology>
    </subcellularLocation>
</comment>
<gene>
    <name evidence="4" type="ORF">O4H32_12930</name>
</gene>
<feature type="coiled-coil region" evidence="3">
    <location>
        <begin position="74"/>
        <end position="101"/>
    </location>
</feature>
<dbReference type="Pfam" id="PF02321">
    <property type="entry name" value="OEP"/>
    <property type="match status" value="2"/>
</dbReference>